<evidence type="ECO:0000256" key="1">
    <source>
        <dbReference type="SAM" id="MobiDB-lite"/>
    </source>
</evidence>
<keyword evidence="2" id="KW-0472">Membrane</keyword>
<gene>
    <name evidence="4" type="ORF">F4Y08_06235</name>
</gene>
<organism evidence="4">
    <name type="scientific">Caldilineaceae bacterium SB0662_bin_9</name>
    <dbReference type="NCBI Taxonomy" id="2605258"/>
    <lineage>
        <taxon>Bacteria</taxon>
        <taxon>Bacillati</taxon>
        <taxon>Chloroflexota</taxon>
        <taxon>Caldilineae</taxon>
        <taxon>Caldilineales</taxon>
        <taxon>Caldilineaceae</taxon>
    </lineage>
</organism>
<sequence length="307" mass="33834">MIRTPFVTRSVVIGSSIVIVIVFILLIQANSTENNSSTQYVESANTPEAPQTVATFTATPQQQTPRTLTPTPTNTPHPTTTATPTLYVVNSNANVRSGPGTAFPIVGSQEQGDTLTPVARTADGEWLQIGSTEWIWTGLVDGNIAAIQVTHNIPISPTVTPTPLPTSTIANTPVPRPTVSDSEVNPICLTSDALAFIEESTAIRNNIDETLRNIADENSDNVDWIYNIVKLQDIYSDVLDITPPSGFWEAYEHFLDGALWYNFFANAIEMFLTWDQRHWLETARERLETANHHMALMDISMTEICYA</sequence>
<dbReference type="AlphaFoldDB" id="A0A6B1DSZ3"/>
<dbReference type="Gene3D" id="2.30.30.40">
    <property type="entry name" value="SH3 Domains"/>
    <property type="match status" value="1"/>
</dbReference>
<dbReference type="InterPro" id="IPR003646">
    <property type="entry name" value="SH3-like_bac-type"/>
</dbReference>
<dbReference type="Pfam" id="PF08239">
    <property type="entry name" value="SH3_3"/>
    <property type="match status" value="1"/>
</dbReference>
<comment type="caution">
    <text evidence="4">The sequence shown here is derived from an EMBL/GenBank/DDBJ whole genome shotgun (WGS) entry which is preliminary data.</text>
</comment>
<evidence type="ECO:0000256" key="2">
    <source>
        <dbReference type="SAM" id="Phobius"/>
    </source>
</evidence>
<keyword evidence="2" id="KW-1133">Transmembrane helix</keyword>
<reference evidence="4" key="1">
    <citation type="submission" date="2019-09" db="EMBL/GenBank/DDBJ databases">
        <title>Characterisation of the sponge microbiome using genome-centric metagenomics.</title>
        <authorList>
            <person name="Engelberts J.P."/>
            <person name="Robbins S.J."/>
            <person name="De Goeij J.M."/>
            <person name="Aranda M."/>
            <person name="Bell S.C."/>
            <person name="Webster N.S."/>
        </authorList>
    </citation>
    <scope>NUCLEOTIDE SEQUENCE</scope>
    <source>
        <strain evidence="4">SB0662_bin_9</strain>
    </source>
</reference>
<feature type="region of interest" description="Disordered" evidence="1">
    <location>
        <begin position="57"/>
        <end position="84"/>
    </location>
</feature>
<keyword evidence="2" id="KW-0812">Transmembrane</keyword>
<feature type="transmembrane region" description="Helical" evidence="2">
    <location>
        <begin position="6"/>
        <end position="27"/>
    </location>
</feature>
<proteinExistence type="predicted"/>
<protein>
    <submittedName>
        <fullName evidence="4">SH3 domain-containing protein</fullName>
    </submittedName>
</protein>
<accession>A0A6B1DSZ3</accession>
<dbReference type="EMBL" id="VXPY01000038">
    <property type="protein sequence ID" value="MYD89925.1"/>
    <property type="molecule type" value="Genomic_DNA"/>
</dbReference>
<name>A0A6B1DSZ3_9CHLR</name>
<evidence type="ECO:0000313" key="4">
    <source>
        <dbReference type="EMBL" id="MYD89925.1"/>
    </source>
</evidence>
<feature type="domain" description="SH3b" evidence="3">
    <location>
        <begin position="91"/>
        <end position="140"/>
    </location>
</feature>
<evidence type="ECO:0000259" key="3">
    <source>
        <dbReference type="Pfam" id="PF08239"/>
    </source>
</evidence>